<protein>
    <submittedName>
        <fullName evidence="3">Transcription factor IIIC subunit delta N-term-domain-containing protein</fullName>
    </submittedName>
</protein>
<organism evidence="3 4">
    <name type="scientific">Favolaschia claudopus</name>
    <dbReference type="NCBI Taxonomy" id="2862362"/>
    <lineage>
        <taxon>Eukaryota</taxon>
        <taxon>Fungi</taxon>
        <taxon>Dikarya</taxon>
        <taxon>Basidiomycota</taxon>
        <taxon>Agaricomycotina</taxon>
        <taxon>Agaricomycetes</taxon>
        <taxon>Agaricomycetidae</taxon>
        <taxon>Agaricales</taxon>
        <taxon>Marasmiineae</taxon>
        <taxon>Mycenaceae</taxon>
        <taxon>Favolaschia</taxon>
    </lineage>
</organism>
<accession>A0AAW0BWP5</accession>
<evidence type="ECO:0000259" key="1">
    <source>
        <dbReference type="Pfam" id="PF12657"/>
    </source>
</evidence>
<dbReference type="GO" id="GO:0004402">
    <property type="term" value="F:histone acetyltransferase activity"/>
    <property type="evidence" value="ECO:0007669"/>
    <property type="project" value="InterPro"/>
</dbReference>
<evidence type="ECO:0000313" key="3">
    <source>
        <dbReference type="EMBL" id="KAK7031634.1"/>
    </source>
</evidence>
<keyword evidence="4" id="KW-1185">Reference proteome</keyword>
<comment type="caution">
    <text evidence="3">The sequence shown here is derived from an EMBL/GenBank/DDBJ whole genome shotgun (WGS) entry which is preliminary data.</text>
</comment>
<feature type="domain" description="Transcription factor IIIC 90kDa subunit N-terminal" evidence="1">
    <location>
        <begin position="26"/>
        <end position="384"/>
    </location>
</feature>
<reference evidence="3 4" key="1">
    <citation type="journal article" date="2024" name="J Genomics">
        <title>Draft genome sequencing and assembly of Favolaschia claudopus CIRM-BRFM 2984 isolated from oak limbs.</title>
        <authorList>
            <person name="Navarro D."/>
            <person name="Drula E."/>
            <person name="Chaduli D."/>
            <person name="Cazenave R."/>
            <person name="Ahrendt S."/>
            <person name="Wang J."/>
            <person name="Lipzen A."/>
            <person name="Daum C."/>
            <person name="Barry K."/>
            <person name="Grigoriev I.V."/>
            <person name="Favel A."/>
            <person name="Rosso M.N."/>
            <person name="Martin F."/>
        </authorList>
    </citation>
    <scope>NUCLEOTIDE SEQUENCE [LARGE SCALE GENOMIC DNA]</scope>
    <source>
        <strain evidence="3 4">CIRM-BRFM 2984</strain>
    </source>
</reference>
<dbReference type="Pfam" id="PF12657">
    <property type="entry name" value="TFIIIC_delta"/>
    <property type="match status" value="1"/>
</dbReference>
<dbReference type="AlphaFoldDB" id="A0AAW0BWP5"/>
<dbReference type="EMBL" id="JAWWNJ010000024">
    <property type="protein sequence ID" value="KAK7031634.1"/>
    <property type="molecule type" value="Genomic_DNA"/>
</dbReference>
<name>A0AAW0BWP5_9AGAR</name>
<dbReference type="PANTHER" id="PTHR15496:SF2">
    <property type="entry name" value="GENERAL TRANSCRIPTION FACTOR 3C POLYPEPTIDE 4"/>
    <property type="match status" value="1"/>
</dbReference>
<proteinExistence type="predicted"/>
<dbReference type="GO" id="GO:0000127">
    <property type="term" value="C:transcription factor TFIIIC complex"/>
    <property type="evidence" value="ECO:0007669"/>
    <property type="project" value="InterPro"/>
</dbReference>
<dbReference type="Gene3D" id="2.130.10.10">
    <property type="entry name" value="YVTN repeat-like/Quinoprotein amine dehydrogenase"/>
    <property type="match status" value="1"/>
</dbReference>
<gene>
    <name evidence="3" type="ORF">R3P38DRAFT_2924887</name>
</gene>
<dbReference type="Proteomes" id="UP001362999">
    <property type="component" value="Unassembled WGS sequence"/>
</dbReference>
<dbReference type="GO" id="GO:0006384">
    <property type="term" value="P:transcription initiation at RNA polymerase III promoter"/>
    <property type="evidence" value="ECO:0007669"/>
    <property type="project" value="InterPro"/>
</dbReference>
<dbReference type="InterPro" id="IPR024761">
    <property type="entry name" value="TFIIIC_delta_N"/>
</dbReference>
<feature type="domain" description="Transcription factor IIIC putative zinc-finger" evidence="2">
    <location>
        <begin position="674"/>
        <end position="769"/>
    </location>
</feature>
<dbReference type="PANTHER" id="PTHR15496">
    <property type="entry name" value="GENERAL TRANSCRIPTION FACTOR 3C POLYPEPTIDE 4 FAMILY"/>
    <property type="match status" value="1"/>
</dbReference>
<dbReference type="Pfam" id="PF12660">
    <property type="entry name" value="zf-TFIIIC"/>
    <property type="match status" value="1"/>
</dbReference>
<dbReference type="InterPro" id="IPR015943">
    <property type="entry name" value="WD40/YVTN_repeat-like_dom_sf"/>
</dbReference>
<dbReference type="InterPro" id="IPR024764">
    <property type="entry name" value="TFIIIC_Znf"/>
</dbReference>
<evidence type="ECO:0000313" key="4">
    <source>
        <dbReference type="Proteomes" id="UP001362999"/>
    </source>
</evidence>
<dbReference type="SUPFAM" id="SSF69322">
    <property type="entry name" value="Tricorn protease domain 2"/>
    <property type="match status" value="1"/>
</dbReference>
<dbReference type="InterPro" id="IPR044230">
    <property type="entry name" value="GTF3C4"/>
</dbReference>
<sequence>MAGTAMFSALPIPTVTSRPSLSCLQWSEDGQLLFLSKGSVYILTPDRGVPTSNQLPGDVGPPHRIKWYSTMIDFNLRDVCYWPAGSQDWGALSLGSMDVGLRAISCSPGNLTENGGCVVAILTSNMDVSLWHAVKDRIKGEWLKICEVTPLIMEFVSRESHSKTEQTLRSQVTSLLWSSHADFGATRASSVGTRGGTLILLRYKNSSLEPVATVKVSDEWITHVAFSPWTAHEACKSEAAIAFAAADGSVGLVTVIQTLSSTPTASGFFLNYGIETCVEKTESAVFQPDKMGVTALSWISFPNQRILVRATPGVIALWAAPSTNLRWFGSRSLRLCTQDLSVGSSSFQPVTGLHYVRQEDALFVSLFDGSIHVINSVSAEPKLSDASMNLDGNIQTSPALSSLLRSVFVGSTKTKISNSDMSRVSGMIPCDERYSVAAWVYEWAQPANFEYKYDVLHESTLVGKRIKIFSAARICDPPTSDMILHELSTILTAAKASSGSTPLKLLRPIFLHAKDIIQRQPDVIKILLADVDNQPLSGEETPAWLGDLNSEFRLDFRRSLKQSLYGCNALLSLRLRLCMAEFSWRHTAEQSQRENYNEVAQQLLRTISFTILSTIARHATAVVSCLTENDIPFLMRIALQASQSNVPVELASNARSLIAGLESHIPSFSTENYQKQAMQETCPACGLMIWLDDGSEGTCSRGHSWARCSVTTFLLSTPNVRTCSGCTRKAFLPVSSCGSPEFLPYPARSWLVEEFLEAASRCLFCGNFFSSVL</sequence>
<evidence type="ECO:0000259" key="2">
    <source>
        <dbReference type="Pfam" id="PF12660"/>
    </source>
</evidence>